<evidence type="ECO:0000256" key="1">
    <source>
        <dbReference type="SAM" id="MobiDB-lite"/>
    </source>
</evidence>
<keyword evidence="2" id="KW-0812">Transmembrane</keyword>
<keyword evidence="2" id="KW-1133">Transmembrane helix</keyword>
<name>A0A255EI94_9ACTN</name>
<comment type="caution">
    <text evidence="3">The sequence shown here is derived from an EMBL/GenBank/DDBJ whole genome shotgun (WGS) entry which is preliminary data.</text>
</comment>
<dbReference type="Proteomes" id="UP000216300">
    <property type="component" value="Unassembled WGS sequence"/>
</dbReference>
<dbReference type="EMBL" id="NMVJ01000006">
    <property type="protein sequence ID" value="OYN91248.1"/>
    <property type="molecule type" value="Genomic_DNA"/>
</dbReference>
<sequence length="102" mass="10860">MTVEFRAEVERRAGVGRTDTRGRRVRSGAGVRPVSVAPSRRPAGVGQVAVQARACSVAVPVRPVRWRLNERGMALVMGLLTALVLSGLGVVVATLWQASNPM</sequence>
<protein>
    <submittedName>
        <fullName evidence="3">Uncharacterized protein</fullName>
    </submittedName>
</protein>
<reference evidence="3 4" key="1">
    <citation type="submission" date="2017-07" db="EMBL/GenBank/DDBJ databases">
        <title>Draft whole genome sequences of clinical Proprionibacteriaceae strains.</title>
        <authorList>
            <person name="Bernier A.-M."/>
            <person name="Bernard K."/>
            <person name="Domingo M.-C."/>
        </authorList>
    </citation>
    <scope>NUCLEOTIDE SEQUENCE [LARGE SCALE GENOMIC DNA]</scope>
    <source>
        <strain evidence="3 4">NML 150081</strain>
    </source>
</reference>
<proteinExistence type="predicted"/>
<dbReference type="AlphaFoldDB" id="A0A255EI94"/>
<feature type="compositionally biased region" description="Low complexity" evidence="1">
    <location>
        <begin position="27"/>
        <end position="36"/>
    </location>
</feature>
<keyword evidence="4" id="KW-1185">Reference proteome</keyword>
<organism evidence="3 4">
    <name type="scientific">Parenemella sanctibonifatiensis</name>
    <dbReference type="NCBI Taxonomy" id="2016505"/>
    <lineage>
        <taxon>Bacteria</taxon>
        <taxon>Bacillati</taxon>
        <taxon>Actinomycetota</taxon>
        <taxon>Actinomycetes</taxon>
        <taxon>Propionibacteriales</taxon>
        <taxon>Propionibacteriaceae</taxon>
        <taxon>Parenemella</taxon>
    </lineage>
</organism>
<feature type="transmembrane region" description="Helical" evidence="2">
    <location>
        <begin position="72"/>
        <end position="96"/>
    </location>
</feature>
<evidence type="ECO:0000256" key="2">
    <source>
        <dbReference type="SAM" id="Phobius"/>
    </source>
</evidence>
<accession>A0A255EI94</accession>
<keyword evidence="2" id="KW-0472">Membrane</keyword>
<evidence type="ECO:0000313" key="3">
    <source>
        <dbReference type="EMBL" id="OYN91248.1"/>
    </source>
</evidence>
<feature type="region of interest" description="Disordered" evidence="1">
    <location>
        <begin position="16"/>
        <end position="38"/>
    </location>
</feature>
<gene>
    <name evidence="3" type="ORF">CGZ91_07290</name>
</gene>
<evidence type="ECO:0000313" key="4">
    <source>
        <dbReference type="Proteomes" id="UP000216300"/>
    </source>
</evidence>